<evidence type="ECO:0000313" key="2">
    <source>
        <dbReference type="EMBL" id="ADU31957.1"/>
    </source>
</evidence>
<feature type="transmembrane region" description="Helical" evidence="1">
    <location>
        <begin position="35"/>
        <end position="58"/>
    </location>
</feature>
<dbReference type="RefSeq" id="WP_013490288.1">
    <property type="nucleotide sequence ID" value="NC_014829.1"/>
</dbReference>
<keyword evidence="1" id="KW-0812">Transmembrane</keyword>
<reference evidence="2 3" key="1">
    <citation type="submission" date="2010-12" db="EMBL/GenBank/DDBJ databases">
        <title>Complete sequence of Bacillus cellulosilyticus DSM 2522.</title>
        <authorList>
            <consortium name="US DOE Joint Genome Institute"/>
            <person name="Lucas S."/>
            <person name="Copeland A."/>
            <person name="Lapidus A."/>
            <person name="Cheng J.-F."/>
            <person name="Bruce D."/>
            <person name="Goodwin L."/>
            <person name="Pitluck S."/>
            <person name="Chertkov O."/>
            <person name="Detter J.C."/>
            <person name="Han C."/>
            <person name="Tapia R."/>
            <person name="Land M."/>
            <person name="Hauser L."/>
            <person name="Jeffries C."/>
            <person name="Kyrpides N."/>
            <person name="Ivanova N."/>
            <person name="Mikhailova N."/>
            <person name="Brumm P."/>
            <person name="Mead D."/>
            <person name="Woyke T."/>
        </authorList>
    </citation>
    <scope>NUCLEOTIDE SEQUENCE [LARGE SCALE GENOMIC DNA]</scope>
    <source>
        <strain evidence="3">ATCC 21833 / DSM 2522 / FERM P-1141 / JCM 9156 / N-4</strain>
    </source>
</reference>
<organism evidence="2 3">
    <name type="scientific">Evansella cellulosilytica (strain ATCC 21833 / DSM 2522 / FERM P-1141 / JCM 9156 / N-4)</name>
    <name type="common">Bacillus cellulosilyticus</name>
    <dbReference type="NCBI Taxonomy" id="649639"/>
    <lineage>
        <taxon>Bacteria</taxon>
        <taxon>Bacillati</taxon>
        <taxon>Bacillota</taxon>
        <taxon>Bacilli</taxon>
        <taxon>Bacillales</taxon>
        <taxon>Bacillaceae</taxon>
        <taxon>Evansella</taxon>
    </lineage>
</organism>
<dbReference type="eggNOG" id="ENOG502ZH63">
    <property type="taxonomic scope" value="Bacteria"/>
</dbReference>
<dbReference type="AlphaFoldDB" id="E6TT49"/>
<name>E6TT49_EVAC2</name>
<gene>
    <name evidence="2" type="ordered locus">Bcell_3717</name>
</gene>
<accession>E6TT49</accession>
<evidence type="ECO:0000313" key="3">
    <source>
        <dbReference type="Proteomes" id="UP000001401"/>
    </source>
</evidence>
<evidence type="ECO:0000256" key="1">
    <source>
        <dbReference type="SAM" id="Phobius"/>
    </source>
</evidence>
<keyword evidence="3" id="KW-1185">Reference proteome</keyword>
<dbReference type="HOGENOM" id="CLU_1400011_0_0_9"/>
<dbReference type="Proteomes" id="UP000001401">
    <property type="component" value="Chromosome"/>
</dbReference>
<feature type="transmembrane region" description="Helical" evidence="1">
    <location>
        <begin position="7"/>
        <end position="29"/>
    </location>
</feature>
<keyword evidence="1" id="KW-0472">Membrane</keyword>
<dbReference type="EMBL" id="CP002394">
    <property type="protein sequence ID" value="ADU31957.1"/>
    <property type="molecule type" value="Genomic_DNA"/>
</dbReference>
<dbReference type="KEGG" id="bco:Bcell_3717"/>
<keyword evidence="1" id="KW-1133">Transmembrane helix</keyword>
<sequence>MEYYVANILRIIGIAEMIIGVLVSIFIGFQGITFSFFIMLVISSVTIGLLLIGVAYIIEFLSMIVDQTNTTNIVNNKILKELEKINAQENQGQVRDHVWKGAQHSNRSMVESENRNETNLTTEIVNLSDIQLDETKEVPFKLVVNILSYYKAKYGAKPESVKATNVRNYYIVTFHADDKRIVKLDGNGVEEIEG</sequence>
<protein>
    <submittedName>
        <fullName evidence="2">Uncharacterized protein</fullName>
    </submittedName>
</protein>
<proteinExistence type="predicted"/>